<dbReference type="PANTHER" id="PTHR48221:SF2">
    <property type="entry name" value="ACYL-COA SYNTHETASE FAMILY PROTEIN"/>
    <property type="match status" value="1"/>
</dbReference>
<dbReference type="EMBL" id="QGKV02000649">
    <property type="protein sequence ID" value="KAF3577361.1"/>
    <property type="molecule type" value="Genomic_DNA"/>
</dbReference>
<organism evidence="1 2">
    <name type="scientific">Brassica cretica</name>
    <name type="common">Mustard</name>
    <dbReference type="NCBI Taxonomy" id="69181"/>
    <lineage>
        <taxon>Eukaryota</taxon>
        <taxon>Viridiplantae</taxon>
        <taxon>Streptophyta</taxon>
        <taxon>Embryophyta</taxon>
        <taxon>Tracheophyta</taxon>
        <taxon>Spermatophyta</taxon>
        <taxon>Magnoliopsida</taxon>
        <taxon>eudicotyledons</taxon>
        <taxon>Gunneridae</taxon>
        <taxon>Pentapetalae</taxon>
        <taxon>rosids</taxon>
        <taxon>malvids</taxon>
        <taxon>Brassicales</taxon>
        <taxon>Brassicaceae</taxon>
        <taxon>Brassiceae</taxon>
        <taxon>Brassica</taxon>
    </lineage>
</organism>
<accession>A0ABQ7DK94</accession>
<name>A0ABQ7DK94_BRACR</name>
<evidence type="ECO:0000313" key="2">
    <source>
        <dbReference type="Proteomes" id="UP000266723"/>
    </source>
</evidence>
<comment type="caution">
    <text evidence="1">The sequence shown here is derived from an EMBL/GenBank/DDBJ whole genome shotgun (WGS) entry which is preliminary data.</text>
</comment>
<dbReference type="PANTHER" id="PTHR48221">
    <property type="entry name" value="ACYL-COA SYNTHETASE FAMILY PROTEIN"/>
    <property type="match status" value="1"/>
</dbReference>
<protein>
    <submittedName>
        <fullName evidence="1">Uncharacterized protein</fullName>
    </submittedName>
</protein>
<proteinExistence type="predicted"/>
<reference evidence="1 2" key="1">
    <citation type="journal article" date="2020" name="BMC Genomics">
        <title>Intraspecific diversification of the crop wild relative Brassica cretica Lam. using demographic model selection.</title>
        <authorList>
            <person name="Kioukis A."/>
            <person name="Michalopoulou V.A."/>
            <person name="Briers L."/>
            <person name="Pirintsos S."/>
            <person name="Studholme D.J."/>
            <person name="Pavlidis P."/>
            <person name="Sarris P.F."/>
        </authorList>
    </citation>
    <scope>NUCLEOTIDE SEQUENCE [LARGE SCALE GENOMIC DNA]</scope>
    <source>
        <strain evidence="2">cv. PFS-1207/04</strain>
    </source>
</reference>
<gene>
    <name evidence="1" type="ORF">DY000_02032144</name>
</gene>
<evidence type="ECO:0000313" key="1">
    <source>
        <dbReference type="EMBL" id="KAF3577361.1"/>
    </source>
</evidence>
<sequence length="279" mass="30626">MSSPSAVADLLAALSYRLENGNRFLEEELNESSSSMGRAISELNRSLTLETNGEDSGFSVLDATMSLMCFKAPQVSAPSCKVSAVCFFTCASVSQVFDSAIEFLVKTIVSVLSSSSSCKVIRSHNEETLQFGSSSLPCCSEELIEISKGIIDKLGANGRLATLLFQAVVRSAASTSCKARKSADGRNMGVSKLLAYLPRESSIENDKIPLRILFWYQDPLSLKEDISRILKDVVERPFLCLNKELFERAEWRDIVVCLGLSPSMFISARALLHKWLLLT</sequence>
<keyword evidence="2" id="KW-1185">Reference proteome</keyword>
<dbReference type="Proteomes" id="UP000266723">
    <property type="component" value="Unassembled WGS sequence"/>
</dbReference>